<keyword evidence="5 8" id="KW-1133">Transmembrane helix</keyword>
<dbReference type="STRING" id="104452.A0A0L7KV14"/>
<dbReference type="Proteomes" id="UP000037510">
    <property type="component" value="Unassembled WGS sequence"/>
</dbReference>
<evidence type="ECO:0000313" key="9">
    <source>
        <dbReference type="EMBL" id="KOB66916.1"/>
    </source>
</evidence>
<proteinExistence type="inferred from homology"/>
<evidence type="ECO:0000256" key="6">
    <source>
        <dbReference type="ARBA" id="ARBA00023136"/>
    </source>
</evidence>
<keyword evidence="7 9" id="KW-0675">Receptor</keyword>
<sequence length="146" mass="16612">MMMFFRMAKKWPELVQKISKTEKMDPNFDYTLTRKCNITCGIVLFLALAEHILSLLSAFAGAEICYPKLGTYEGFVKHFYPWVFNSMPYSPWLGGYEAATYFIFSLVYLIMRSIAVSLIASQVNTASDMPAPVLYDVPSPVYCVEV</sequence>
<name>A0A0L7KV14_OPEBR</name>
<gene>
    <name evidence="9" type="ORF">OBRU01_20540</name>
</gene>
<keyword evidence="6 8" id="KW-0472">Membrane</keyword>
<dbReference type="PANTHER" id="PTHR21421:SF29">
    <property type="entry name" value="GUSTATORY RECEPTOR 5A FOR TREHALOSE-RELATED"/>
    <property type="match status" value="1"/>
</dbReference>
<dbReference type="AlphaFoldDB" id="A0A0L7KV14"/>
<keyword evidence="10" id="KW-1185">Reference proteome</keyword>
<keyword evidence="4 8" id="KW-0812">Transmembrane</keyword>
<evidence type="ECO:0000256" key="2">
    <source>
        <dbReference type="ARBA" id="ARBA00005327"/>
    </source>
</evidence>
<feature type="transmembrane region" description="Helical" evidence="8">
    <location>
        <begin position="98"/>
        <end position="120"/>
    </location>
</feature>
<evidence type="ECO:0000256" key="8">
    <source>
        <dbReference type="SAM" id="Phobius"/>
    </source>
</evidence>
<dbReference type="GO" id="GO:0050916">
    <property type="term" value="P:sensory perception of sweet taste"/>
    <property type="evidence" value="ECO:0007669"/>
    <property type="project" value="UniProtKB-ARBA"/>
</dbReference>
<evidence type="ECO:0000256" key="3">
    <source>
        <dbReference type="ARBA" id="ARBA00022475"/>
    </source>
</evidence>
<dbReference type="GO" id="GO:0008527">
    <property type="term" value="F:taste receptor activity"/>
    <property type="evidence" value="ECO:0007669"/>
    <property type="project" value="InterPro"/>
</dbReference>
<dbReference type="GO" id="GO:0005886">
    <property type="term" value="C:plasma membrane"/>
    <property type="evidence" value="ECO:0007669"/>
    <property type="project" value="UniProtKB-SubCell"/>
</dbReference>
<evidence type="ECO:0000256" key="1">
    <source>
        <dbReference type="ARBA" id="ARBA00004651"/>
    </source>
</evidence>
<protein>
    <submittedName>
        <fullName evidence="9">Putative chemosensory receptor 1</fullName>
    </submittedName>
</protein>
<reference evidence="9 10" key="1">
    <citation type="journal article" date="2015" name="Genome Biol. Evol.">
        <title>The genome of winter moth (Operophtera brumata) provides a genomic perspective on sexual dimorphism and phenology.</title>
        <authorList>
            <person name="Derks M.F."/>
            <person name="Smit S."/>
            <person name="Salis L."/>
            <person name="Schijlen E."/>
            <person name="Bossers A."/>
            <person name="Mateman C."/>
            <person name="Pijl A.S."/>
            <person name="de Ridder D."/>
            <person name="Groenen M.A."/>
            <person name="Visser M.E."/>
            <person name="Megens H.J."/>
        </authorList>
    </citation>
    <scope>NUCLEOTIDE SEQUENCE [LARGE SCALE GENOMIC DNA]</scope>
    <source>
        <strain evidence="9">WM2013NL</strain>
        <tissue evidence="9">Head and thorax</tissue>
    </source>
</reference>
<evidence type="ECO:0000313" key="10">
    <source>
        <dbReference type="Proteomes" id="UP000037510"/>
    </source>
</evidence>
<dbReference type="PANTHER" id="PTHR21421">
    <property type="entry name" value="GUSTATORY RECEPTOR"/>
    <property type="match status" value="1"/>
</dbReference>
<comment type="similarity">
    <text evidence="2">Belongs to the insect chemoreceptor superfamily. Gustatory receptor (GR) family. Gr5a subfamily.</text>
</comment>
<dbReference type="EMBL" id="JTDY01005526">
    <property type="protein sequence ID" value="KOB66916.1"/>
    <property type="molecule type" value="Genomic_DNA"/>
</dbReference>
<evidence type="ECO:0000256" key="5">
    <source>
        <dbReference type="ARBA" id="ARBA00022989"/>
    </source>
</evidence>
<dbReference type="InterPro" id="IPR009318">
    <property type="entry name" value="Gustatory_rcpt"/>
</dbReference>
<organism evidence="9 10">
    <name type="scientific">Operophtera brumata</name>
    <name type="common">Winter moth</name>
    <name type="synonym">Phalaena brumata</name>
    <dbReference type="NCBI Taxonomy" id="104452"/>
    <lineage>
        <taxon>Eukaryota</taxon>
        <taxon>Metazoa</taxon>
        <taxon>Ecdysozoa</taxon>
        <taxon>Arthropoda</taxon>
        <taxon>Hexapoda</taxon>
        <taxon>Insecta</taxon>
        <taxon>Pterygota</taxon>
        <taxon>Neoptera</taxon>
        <taxon>Endopterygota</taxon>
        <taxon>Lepidoptera</taxon>
        <taxon>Glossata</taxon>
        <taxon>Ditrysia</taxon>
        <taxon>Geometroidea</taxon>
        <taxon>Geometridae</taxon>
        <taxon>Larentiinae</taxon>
        <taxon>Operophtera</taxon>
    </lineage>
</organism>
<dbReference type="Pfam" id="PF06151">
    <property type="entry name" value="Trehalose_recp"/>
    <property type="match status" value="2"/>
</dbReference>
<evidence type="ECO:0000256" key="7">
    <source>
        <dbReference type="ARBA" id="ARBA00023170"/>
    </source>
</evidence>
<evidence type="ECO:0000256" key="4">
    <source>
        <dbReference type="ARBA" id="ARBA00022692"/>
    </source>
</evidence>
<keyword evidence="3" id="KW-1003">Cell membrane</keyword>
<comment type="subcellular location">
    <subcellularLocation>
        <location evidence="1">Cell membrane</location>
        <topology evidence="1">Multi-pass membrane protein</topology>
    </subcellularLocation>
</comment>
<accession>A0A0L7KV14</accession>
<comment type="caution">
    <text evidence="9">The sequence shown here is derived from an EMBL/GenBank/DDBJ whole genome shotgun (WGS) entry which is preliminary data.</text>
</comment>